<accession>A0A423TDC1</accession>
<gene>
    <name evidence="2" type="ORF">C7M84_007010</name>
</gene>
<dbReference type="Proteomes" id="UP000283509">
    <property type="component" value="Unassembled WGS sequence"/>
</dbReference>
<proteinExistence type="predicted"/>
<evidence type="ECO:0000313" key="2">
    <source>
        <dbReference type="EMBL" id="ROT74483.1"/>
    </source>
</evidence>
<dbReference type="AlphaFoldDB" id="A0A423TDC1"/>
<comment type="caution">
    <text evidence="2">The sequence shown here is derived from an EMBL/GenBank/DDBJ whole genome shotgun (WGS) entry which is preliminary data.</text>
</comment>
<feature type="region of interest" description="Disordered" evidence="1">
    <location>
        <begin position="136"/>
        <end position="165"/>
    </location>
</feature>
<dbReference type="EMBL" id="QCYY01001888">
    <property type="protein sequence ID" value="ROT74483.1"/>
    <property type="molecule type" value="Genomic_DNA"/>
</dbReference>
<organism evidence="2 3">
    <name type="scientific">Penaeus vannamei</name>
    <name type="common">Whiteleg shrimp</name>
    <name type="synonym">Litopenaeus vannamei</name>
    <dbReference type="NCBI Taxonomy" id="6689"/>
    <lineage>
        <taxon>Eukaryota</taxon>
        <taxon>Metazoa</taxon>
        <taxon>Ecdysozoa</taxon>
        <taxon>Arthropoda</taxon>
        <taxon>Crustacea</taxon>
        <taxon>Multicrustacea</taxon>
        <taxon>Malacostraca</taxon>
        <taxon>Eumalacostraca</taxon>
        <taxon>Eucarida</taxon>
        <taxon>Decapoda</taxon>
        <taxon>Dendrobranchiata</taxon>
        <taxon>Penaeoidea</taxon>
        <taxon>Penaeidae</taxon>
        <taxon>Penaeus</taxon>
    </lineage>
</organism>
<reference evidence="2 3" key="1">
    <citation type="submission" date="2018-04" db="EMBL/GenBank/DDBJ databases">
        <authorList>
            <person name="Zhang X."/>
            <person name="Yuan J."/>
            <person name="Li F."/>
            <person name="Xiang J."/>
        </authorList>
    </citation>
    <scope>NUCLEOTIDE SEQUENCE [LARGE SCALE GENOMIC DNA]</scope>
    <source>
        <tissue evidence="2">Muscle</tissue>
    </source>
</reference>
<feature type="compositionally biased region" description="Basic and acidic residues" evidence="1">
    <location>
        <begin position="233"/>
        <end position="243"/>
    </location>
</feature>
<feature type="compositionally biased region" description="Basic and acidic residues" evidence="1">
    <location>
        <begin position="154"/>
        <end position="165"/>
    </location>
</feature>
<evidence type="ECO:0000256" key="1">
    <source>
        <dbReference type="SAM" id="MobiDB-lite"/>
    </source>
</evidence>
<reference evidence="2 3" key="2">
    <citation type="submission" date="2019-01" db="EMBL/GenBank/DDBJ databases">
        <title>The decoding of complex shrimp genome reveals the adaptation for benthos swimmer, frequently molting mechanism and breeding impact on genome.</title>
        <authorList>
            <person name="Sun Y."/>
            <person name="Gao Y."/>
            <person name="Yu Y."/>
        </authorList>
    </citation>
    <scope>NUCLEOTIDE SEQUENCE [LARGE SCALE GENOMIC DNA]</scope>
    <source>
        <tissue evidence="2">Muscle</tissue>
    </source>
</reference>
<protein>
    <submittedName>
        <fullName evidence="2">Uncharacterized protein</fullName>
    </submittedName>
</protein>
<sequence length="408" mass="43911">MSLRRPSGLVPVAFRVMNPNALPLLLLLLFFRRWCGSRAVGAHLPVKCLGLNFKIIFVGRAGGRAVPLASGGRVIARYEIIMCVCDCVVRRPEDKSKPLSNKLPNGEPSAPAVVPHVAPAALPRLTCASLGGSLGIAGQPKDSPMPAPDTPRGAGRDCAGDPRPIRALDRDPVPLGLRARGRKGDFRLPGRGMSGGCLCVRRLAALNSLFRLGVAALIATPIAPEKGCSGAELSRRSRGDARSGARAASAPGAVPALLLYGFLPRSLGWDQKRLFGNMSQNTSRRKNHVRNHVLARENVSCQYITFLSSIRNSRRRPPSRRIPIALSDSFHERNTVFRHSVFLLAPLLAISLRRLSSPSSLAVSVSRCYSLVLISSRPVPLCARVYACHFASIRSYTTFSAPPSSSLT</sequence>
<name>A0A423TDC1_PENVA</name>
<feature type="region of interest" description="Disordered" evidence="1">
    <location>
        <begin position="227"/>
        <end position="246"/>
    </location>
</feature>
<keyword evidence="3" id="KW-1185">Reference proteome</keyword>
<evidence type="ECO:0000313" key="3">
    <source>
        <dbReference type="Proteomes" id="UP000283509"/>
    </source>
</evidence>